<name>A0A1A8X7X7_PLAOA</name>
<dbReference type="EMBL" id="FLQV01002445">
    <property type="protein sequence ID" value="SBT01352.1"/>
    <property type="molecule type" value="Genomic_DNA"/>
</dbReference>
<sequence>MVYCVNRDEHKGYCYDSGIFSQNYCSALNKYIVKNYELLVNNKQCLKYEDMTKEYQFDFSEKFPLCDIPNTFPNYLFQGGTFSEKPSSNNPLPYCEGTPKITQLFEKSDDADPESLRKESSSPNSAPRKSIIPVGLTFFGILFLFIFLYKHTSLGSLLRYLMIKKEKLNRYIDEGEKGFLVNSSYYVDNNSVNNQYNLSYHRSCN</sequence>
<proteinExistence type="predicted"/>
<dbReference type="Proteomes" id="UP000078546">
    <property type="component" value="Unassembled WGS sequence"/>
</dbReference>
<keyword evidence="1" id="KW-0472">Membrane</keyword>
<evidence type="ECO:0000313" key="2">
    <source>
        <dbReference type="EMBL" id="SBS95965.1"/>
    </source>
</evidence>
<reference evidence="3" key="1">
    <citation type="submission" date="2016-05" db="EMBL/GenBank/DDBJ databases">
        <authorList>
            <person name="Lavstsen T."/>
            <person name="Jespersen J.S."/>
        </authorList>
    </citation>
    <scope>NUCLEOTIDE SEQUENCE [LARGE SCALE GENOMIC DNA]</scope>
</reference>
<accession>A0A1A8X7X7</accession>
<dbReference type="Proteomes" id="UP000078560">
    <property type="component" value="Unassembled WGS sequence"/>
</dbReference>
<gene>
    <name evidence="3" type="ORF">POVCU1_066290</name>
    <name evidence="2" type="ORF">POVCU2_0100240</name>
</gene>
<organism evidence="3 4">
    <name type="scientific">Plasmodium ovale curtisi</name>
    <dbReference type="NCBI Taxonomy" id="864141"/>
    <lineage>
        <taxon>Eukaryota</taxon>
        <taxon>Sar</taxon>
        <taxon>Alveolata</taxon>
        <taxon>Apicomplexa</taxon>
        <taxon>Aconoidasida</taxon>
        <taxon>Haemosporida</taxon>
        <taxon>Plasmodiidae</taxon>
        <taxon>Plasmodium</taxon>
        <taxon>Plasmodium (Plasmodium)</taxon>
    </lineage>
</organism>
<dbReference type="AlphaFoldDB" id="A0A1A8X7X7"/>
<evidence type="ECO:0000256" key="1">
    <source>
        <dbReference type="SAM" id="Phobius"/>
    </source>
</evidence>
<keyword evidence="1" id="KW-0812">Transmembrane</keyword>
<protein>
    <submittedName>
        <fullName evidence="3">PIR Superfamily Protein</fullName>
    </submittedName>
</protein>
<evidence type="ECO:0000313" key="4">
    <source>
        <dbReference type="Proteomes" id="UP000078546"/>
    </source>
</evidence>
<dbReference type="EMBL" id="FLQU01002223">
    <property type="protein sequence ID" value="SBS95965.1"/>
    <property type="molecule type" value="Genomic_DNA"/>
</dbReference>
<evidence type="ECO:0000313" key="5">
    <source>
        <dbReference type="Proteomes" id="UP000078560"/>
    </source>
</evidence>
<keyword evidence="1" id="KW-1133">Transmembrane helix</keyword>
<reference evidence="4 5" key="2">
    <citation type="submission" date="2016-05" db="EMBL/GenBank/DDBJ databases">
        <authorList>
            <person name="Naeem Raeece"/>
        </authorList>
    </citation>
    <scope>NUCLEOTIDE SEQUENCE [LARGE SCALE GENOMIC DNA]</scope>
</reference>
<feature type="transmembrane region" description="Helical" evidence="1">
    <location>
        <begin position="130"/>
        <end position="149"/>
    </location>
</feature>
<evidence type="ECO:0000313" key="3">
    <source>
        <dbReference type="EMBL" id="SBT01352.1"/>
    </source>
</evidence>